<dbReference type="InterPro" id="IPR000743">
    <property type="entry name" value="Glyco_hydro_28"/>
</dbReference>
<comment type="subcellular location">
    <subcellularLocation>
        <location evidence="1">Secreted</location>
    </subcellularLocation>
</comment>
<evidence type="ECO:0000256" key="1">
    <source>
        <dbReference type="ARBA" id="ARBA00004613"/>
    </source>
</evidence>
<evidence type="ECO:0000256" key="3">
    <source>
        <dbReference type="ARBA" id="ARBA00012736"/>
    </source>
</evidence>
<keyword evidence="4" id="KW-0964">Secreted</keyword>
<dbReference type="STRING" id="50376.A0A517LN74"/>
<feature type="active site" evidence="14">
    <location>
        <position position="268"/>
    </location>
</feature>
<evidence type="ECO:0000256" key="12">
    <source>
        <dbReference type="ARBA" id="ARBA00034074"/>
    </source>
</evidence>
<dbReference type="SMART" id="SM00710">
    <property type="entry name" value="PbH1"/>
    <property type="match status" value="6"/>
</dbReference>
<keyword evidence="5 16" id="KW-0732">Signal</keyword>
<comment type="catalytic activity">
    <reaction evidence="12">
        <text>(1,4-alpha-D-galacturonosyl)n+m + H2O = (1,4-alpha-D-galacturonosyl)n + (1,4-alpha-D-galacturonosyl)m.</text>
        <dbReference type="EC" id="3.2.1.15"/>
    </reaction>
</comment>
<feature type="chain" id="PRO_5021838719" description="endo-polygalacturonase" evidence="16">
    <location>
        <begin position="24"/>
        <end position="413"/>
    </location>
</feature>
<keyword evidence="11" id="KW-0961">Cell wall biogenesis/degradation</keyword>
<evidence type="ECO:0000256" key="16">
    <source>
        <dbReference type="SAM" id="SignalP"/>
    </source>
</evidence>
<dbReference type="EC" id="3.2.1.15" evidence="3"/>
<dbReference type="PANTHER" id="PTHR31884:SF9">
    <property type="entry name" value="ENDOPOLYGALACTURONASE D-RELATED"/>
    <property type="match status" value="1"/>
</dbReference>
<dbReference type="InterPro" id="IPR011050">
    <property type="entry name" value="Pectin_lyase_fold/virulence"/>
</dbReference>
<evidence type="ECO:0000313" key="17">
    <source>
        <dbReference type="EMBL" id="QDS77093.1"/>
    </source>
</evidence>
<dbReference type="InterPro" id="IPR012334">
    <property type="entry name" value="Pectin_lyas_fold"/>
</dbReference>
<dbReference type="Pfam" id="PF00295">
    <property type="entry name" value="Glyco_hydro_28"/>
    <property type="match status" value="1"/>
</dbReference>
<dbReference type="PANTHER" id="PTHR31884">
    <property type="entry name" value="POLYGALACTURONASE"/>
    <property type="match status" value="1"/>
</dbReference>
<organism evidence="17 18">
    <name type="scientific">Venturia effusa</name>
    <dbReference type="NCBI Taxonomy" id="50376"/>
    <lineage>
        <taxon>Eukaryota</taxon>
        <taxon>Fungi</taxon>
        <taxon>Dikarya</taxon>
        <taxon>Ascomycota</taxon>
        <taxon>Pezizomycotina</taxon>
        <taxon>Dothideomycetes</taxon>
        <taxon>Pleosporomycetidae</taxon>
        <taxon>Venturiales</taxon>
        <taxon>Venturiaceae</taxon>
        <taxon>Venturia</taxon>
    </lineage>
</organism>
<accession>A0A517LN74</accession>
<dbReference type="InterPro" id="IPR050434">
    <property type="entry name" value="Glycosyl_hydrlase_28"/>
</dbReference>
<proteinExistence type="inferred from homology"/>
<evidence type="ECO:0000313" key="18">
    <source>
        <dbReference type="Proteomes" id="UP000316270"/>
    </source>
</evidence>
<keyword evidence="6" id="KW-0677">Repeat</keyword>
<comment type="similarity">
    <text evidence="2 15">Belongs to the glycosyl hydrolase 28 family.</text>
</comment>
<evidence type="ECO:0000256" key="14">
    <source>
        <dbReference type="PROSITE-ProRule" id="PRU10052"/>
    </source>
</evidence>
<evidence type="ECO:0000256" key="11">
    <source>
        <dbReference type="ARBA" id="ARBA00023316"/>
    </source>
</evidence>
<evidence type="ECO:0000256" key="7">
    <source>
        <dbReference type="ARBA" id="ARBA00022801"/>
    </source>
</evidence>
<keyword evidence="7 15" id="KW-0378">Hydrolase</keyword>
<evidence type="ECO:0000256" key="6">
    <source>
        <dbReference type="ARBA" id="ARBA00022737"/>
    </source>
</evidence>
<comment type="function">
    <text evidence="13">Involved in maceration and soft-rotting of plant tissue. Hydrolyzes the 1,4-alpha glycosidic bonds of de-esterified pectate in the smooth region of the plant cell wall.</text>
</comment>
<dbReference type="EMBL" id="CP042201">
    <property type="protein sequence ID" value="QDS77093.1"/>
    <property type="molecule type" value="Genomic_DNA"/>
</dbReference>
<evidence type="ECO:0000256" key="8">
    <source>
        <dbReference type="ARBA" id="ARBA00023157"/>
    </source>
</evidence>
<dbReference type="GO" id="GO:0045490">
    <property type="term" value="P:pectin catabolic process"/>
    <property type="evidence" value="ECO:0007669"/>
    <property type="project" value="TreeGrafter"/>
</dbReference>
<evidence type="ECO:0000256" key="5">
    <source>
        <dbReference type="ARBA" id="ARBA00022729"/>
    </source>
</evidence>
<reference evidence="17 18" key="1">
    <citation type="submission" date="2019-07" db="EMBL/GenBank/DDBJ databases">
        <title>Finished genome of Venturia effusa.</title>
        <authorList>
            <person name="Young C.A."/>
            <person name="Cox M.P."/>
            <person name="Ganley A.R.D."/>
            <person name="David W.J."/>
        </authorList>
    </citation>
    <scope>NUCLEOTIDE SEQUENCE [LARGE SCALE GENOMIC DNA]</scope>
    <source>
        <strain evidence="18">albino</strain>
    </source>
</reference>
<keyword evidence="18" id="KW-1185">Reference proteome</keyword>
<dbReference type="PROSITE" id="PS00502">
    <property type="entry name" value="POLYGALACTURONASE"/>
    <property type="match status" value="1"/>
</dbReference>
<keyword evidence="8" id="KW-1015">Disulfide bond</keyword>
<evidence type="ECO:0000256" key="13">
    <source>
        <dbReference type="ARBA" id="ARBA00037707"/>
    </source>
</evidence>
<dbReference type="InterPro" id="IPR006626">
    <property type="entry name" value="PbH1"/>
</dbReference>
<keyword evidence="9" id="KW-0325">Glycoprotein</keyword>
<sequence length="413" mass="43042">MANLRHIVGLALGFGSLLGSALPAEFSAFNTTVAFTSVHVDGATADIPTNCIATTYSAYKDVVAKCPTAVLKDIQVPVGGKILLTGLKAQTVAFMGTIDFAPSPGGRDPLDFLIEFSSSSDTRIVGLVGSVINGHGEDYWDGGGGNKGVKKPKTFRIGHVTNCLIEGITILNAPVHTFSIIGSDTVTLSAIQVDTHLADKPCSQITRNIKRADVSGGLSCGHNSDAFGISSSTNIMITNSVIDNQDDCLAVNSGSNILFVNNICSGGHGASVGSIKDDHVVRGVLISNCIIRRSENGIRIKTYDTATKASVTGVIYKDIILEDIEKFGIVIEQDYRNEGPTGKAGNGVPITGLTLQNIHGSVGGQGQPIYINCGTNSCSDWNFQNIAITGGGIVKAKPSGCIQPPNGVASFCK</sequence>
<evidence type="ECO:0000256" key="2">
    <source>
        <dbReference type="ARBA" id="ARBA00008834"/>
    </source>
</evidence>
<dbReference type="GO" id="GO:0005576">
    <property type="term" value="C:extracellular region"/>
    <property type="evidence" value="ECO:0007669"/>
    <property type="project" value="UniProtKB-SubCell"/>
</dbReference>
<name>A0A517LN74_9PEZI</name>
<dbReference type="GO" id="GO:0004650">
    <property type="term" value="F:polygalacturonase activity"/>
    <property type="evidence" value="ECO:0007669"/>
    <property type="project" value="UniProtKB-EC"/>
</dbReference>
<dbReference type="AlphaFoldDB" id="A0A517LN74"/>
<protein>
    <recommendedName>
        <fullName evidence="3">endo-polygalacturonase</fullName>
        <ecNumber evidence="3">3.2.1.15</ecNumber>
    </recommendedName>
</protein>
<evidence type="ECO:0000256" key="9">
    <source>
        <dbReference type="ARBA" id="ARBA00023180"/>
    </source>
</evidence>
<evidence type="ECO:0000256" key="4">
    <source>
        <dbReference type="ARBA" id="ARBA00022525"/>
    </source>
</evidence>
<gene>
    <name evidence="17" type="ORF">FKW77_000528</name>
</gene>
<dbReference type="GO" id="GO:0071555">
    <property type="term" value="P:cell wall organization"/>
    <property type="evidence" value="ECO:0007669"/>
    <property type="project" value="UniProtKB-KW"/>
</dbReference>
<feature type="signal peptide" evidence="16">
    <location>
        <begin position="1"/>
        <end position="23"/>
    </location>
</feature>
<evidence type="ECO:0000256" key="10">
    <source>
        <dbReference type="ARBA" id="ARBA00023295"/>
    </source>
</evidence>
<dbReference type="OrthoDB" id="1546079at2759"/>
<dbReference type="Proteomes" id="UP000316270">
    <property type="component" value="Chromosome 17"/>
</dbReference>
<dbReference type="Gene3D" id="2.160.20.10">
    <property type="entry name" value="Single-stranded right-handed beta-helix, Pectin lyase-like"/>
    <property type="match status" value="1"/>
</dbReference>
<dbReference type="SUPFAM" id="SSF51126">
    <property type="entry name" value="Pectin lyase-like"/>
    <property type="match status" value="1"/>
</dbReference>
<evidence type="ECO:0000256" key="15">
    <source>
        <dbReference type="RuleBase" id="RU361169"/>
    </source>
</evidence>
<keyword evidence="10 15" id="KW-0326">Glycosidase</keyword>